<dbReference type="EMBL" id="CAMPGE010020317">
    <property type="protein sequence ID" value="CAI2378576.1"/>
    <property type="molecule type" value="Genomic_DNA"/>
</dbReference>
<reference evidence="1" key="1">
    <citation type="submission" date="2023-07" db="EMBL/GenBank/DDBJ databases">
        <authorList>
            <consortium name="AG Swart"/>
            <person name="Singh M."/>
            <person name="Singh A."/>
            <person name="Seah K."/>
            <person name="Emmerich C."/>
        </authorList>
    </citation>
    <scope>NUCLEOTIDE SEQUENCE</scope>
    <source>
        <strain evidence="1">DP1</strain>
    </source>
</reference>
<dbReference type="AlphaFoldDB" id="A0AAD2D393"/>
<gene>
    <name evidence="1" type="ORF">ECRASSUSDP1_LOCUS19973</name>
</gene>
<keyword evidence="2" id="KW-1185">Reference proteome</keyword>
<evidence type="ECO:0000313" key="1">
    <source>
        <dbReference type="EMBL" id="CAI2378576.1"/>
    </source>
</evidence>
<proteinExistence type="predicted"/>
<accession>A0AAD2D393</accession>
<comment type="caution">
    <text evidence="1">The sequence shown here is derived from an EMBL/GenBank/DDBJ whole genome shotgun (WGS) entry which is preliminary data.</text>
</comment>
<dbReference type="Proteomes" id="UP001295684">
    <property type="component" value="Unassembled WGS sequence"/>
</dbReference>
<evidence type="ECO:0000313" key="2">
    <source>
        <dbReference type="Proteomes" id="UP001295684"/>
    </source>
</evidence>
<protein>
    <submittedName>
        <fullName evidence="1">Uncharacterized protein</fullName>
    </submittedName>
</protein>
<name>A0AAD2D393_EUPCR</name>
<organism evidence="1 2">
    <name type="scientific">Euplotes crassus</name>
    <dbReference type="NCBI Taxonomy" id="5936"/>
    <lineage>
        <taxon>Eukaryota</taxon>
        <taxon>Sar</taxon>
        <taxon>Alveolata</taxon>
        <taxon>Ciliophora</taxon>
        <taxon>Intramacronucleata</taxon>
        <taxon>Spirotrichea</taxon>
        <taxon>Hypotrichia</taxon>
        <taxon>Euplotida</taxon>
        <taxon>Euplotidae</taxon>
        <taxon>Moneuplotes</taxon>
    </lineage>
</organism>
<sequence>MIFSRLATFLLNKLLLKQCTKIQNFKVAIACDLLSQALVVFVRLHTCPIVASSFIFCIEKELYSFQRIPKGLWEISHKYLKCSFTSSNCSLTNFPCEKNVQQFQSPSQNLTKIENQSLNPSSLSNQTKHICIFSTPYPSEQITPIFLTKFSHIPHYTSPKIPKLLTPIPLSTP</sequence>